<evidence type="ECO:0000256" key="7">
    <source>
        <dbReference type="ARBA" id="ARBA00023002"/>
    </source>
</evidence>
<evidence type="ECO:0000256" key="6">
    <source>
        <dbReference type="ARBA" id="ARBA00022827"/>
    </source>
</evidence>
<evidence type="ECO:0000256" key="5">
    <source>
        <dbReference type="ARBA" id="ARBA00022792"/>
    </source>
</evidence>
<keyword evidence="5" id="KW-0472">Membrane</keyword>
<dbReference type="Gene3D" id="3.50.50.100">
    <property type="match status" value="1"/>
</dbReference>
<evidence type="ECO:0000259" key="12">
    <source>
        <dbReference type="Pfam" id="PF07992"/>
    </source>
</evidence>
<evidence type="ECO:0000313" key="13">
    <source>
        <dbReference type="EMBL" id="EPS60856.1"/>
    </source>
</evidence>
<dbReference type="AlphaFoldDB" id="S8C958"/>
<dbReference type="SUPFAM" id="SSF51905">
    <property type="entry name" value="FAD/NAD(P)-binding domain"/>
    <property type="match status" value="1"/>
</dbReference>
<feature type="non-terminal residue" evidence="13">
    <location>
        <position position="163"/>
    </location>
</feature>
<keyword evidence="10" id="KW-0576">Peroxisome</keyword>
<sequence length="163" mass="18365">VSGAGYFAYADSSKYDQNLEEDRKKKLTQKKKVVVLGTGWGASSFLRDLDVSNYDVQVVSPRNYFAFTPLLPSVTCGTVEARSVVEPVRNIIRKRNGVIQFWEAECLKIDHANRKVFCRCSVDENLAGDNEFSLEYDYLVIAVGAQVNTFNTPGVMEHCHFLK</sequence>
<evidence type="ECO:0000256" key="3">
    <source>
        <dbReference type="ARBA" id="ARBA00005272"/>
    </source>
</evidence>
<dbReference type="GO" id="GO:0005743">
    <property type="term" value="C:mitochondrial inner membrane"/>
    <property type="evidence" value="ECO:0007669"/>
    <property type="project" value="UniProtKB-SubCell"/>
</dbReference>
<name>S8C958_9LAMI</name>
<accession>S8C958</accession>
<comment type="catalytic activity">
    <reaction evidence="11">
        <text>a ubiquinone + NADH + H(+) = a ubiquinol + NAD(+)</text>
        <dbReference type="Rhea" id="RHEA:23152"/>
        <dbReference type="Rhea" id="RHEA-COMP:9565"/>
        <dbReference type="Rhea" id="RHEA-COMP:9566"/>
        <dbReference type="ChEBI" id="CHEBI:15378"/>
        <dbReference type="ChEBI" id="CHEBI:16389"/>
        <dbReference type="ChEBI" id="CHEBI:17976"/>
        <dbReference type="ChEBI" id="CHEBI:57540"/>
        <dbReference type="ChEBI" id="CHEBI:57945"/>
    </reaction>
</comment>
<reference evidence="13 14" key="1">
    <citation type="journal article" date="2013" name="BMC Genomics">
        <title>The miniature genome of a carnivorous plant Genlisea aurea contains a low number of genes and short non-coding sequences.</title>
        <authorList>
            <person name="Leushkin E.V."/>
            <person name="Sutormin R.A."/>
            <person name="Nabieva E.R."/>
            <person name="Penin A.A."/>
            <person name="Kondrashov A.S."/>
            <person name="Logacheva M.D."/>
        </authorList>
    </citation>
    <scope>NUCLEOTIDE SEQUENCE [LARGE SCALE GENOMIC DNA]</scope>
</reference>
<evidence type="ECO:0000256" key="8">
    <source>
        <dbReference type="ARBA" id="ARBA00023027"/>
    </source>
</evidence>
<evidence type="ECO:0000256" key="2">
    <source>
        <dbReference type="ARBA" id="ARBA00004637"/>
    </source>
</evidence>
<dbReference type="Proteomes" id="UP000015453">
    <property type="component" value="Unassembled WGS sequence"/>
</dbReference>
<comment type="similarity">
    <text evidence="3">Belongs to the NADH dehydrogenase family.</text>
</comment>
<evidence type="ECO:0000256" key="10">
    <source>
        <dbReference type="ARBA" id="ARBA00023140"/>
    </source>
</evidence>
<evidence type="ECO:0000256" key="4">
    <source>
        <dbReference type="ARBA" id="ARBA00022630"/>
    </source>
</evidence>
<gene>
    <name evidence="13" type="ORF">M569_13947</name>
</gene>
<evidence type="ECO:0000256" key="1">
    <source>
        <dbReference type="ARBA" id="ARBA00004275"/>
    </source>
</evidence>
<keyword evidence="4" id="KW-0285">Flavoprotein</keyword>
<feature type="domain" description="FAD/NAD(P)-binding" evidence="12">
    <location>
        <begin position="31"/>
        <end position="162"/>
    </location>
</feature>
<keyword evidence="5" id="KW-0999">Mitochondrion inner membrane</keyword>
<dbReference type="PANTHER" id="PTHR43706">
    <property type="entry name" value="NADH DEHYDROGENASE"/>
    <property type="match status" value="1"/>
</dbReference>
<keyword evidence="7" id="KW-0560">Oxidoreductase</keyword>
<evidence type="ECO:0000313" key="14">
    <source>
        <dbReference type="Proteomes" id="UP000015453"/>
    </source>
</evidence>
<evidence type="ECO:0000256" key="9">
    <source>
        <dbReference type="ARBA" id="ARBA00023128"/>
    </source>
</evidence>
<organism evidence="13 14">
    <name type="scientific">Genlisea aurea</name>
    <dbReference type="NCBI Taxonomy" id="192259"/>
    <lineage>
        <taxon>Eukaryota</taxon>
        <taxon>Viridiplantae</taxon>
        <taxon>Streptophyta</taxon>
        <taxon>Embryophyta</taxon>
        <taxon>Tracheophyta</taxon>
        <taxon>Spermatophyta</taxon>
        <taxon>Magnoliopsida</taxon>
        <taxon>eudicotyledons</taxon>
        <taxon>Gunneridae</taxon>
        <taxon>Pentapetalae</taxon>
        <taxon>asterids</taxon>
        <taxon>lamiids</taxon>
        <taxon>Lamiales</taxon>
        <taxon>Lentibulariaceae</taxon>
        <taxon>Genlisea</taxon>
    </lineage>
</organism>
<dbReference type="GO" id="GO:0003954">
    <property type="term" value="F:NADH dehydrogenase activity"/>
    <property type="evidence" value="ECO:0007669"/>
    <property type="project" value="InterPro"/>
</dbReference>
<dbReference type="InterPro" id="IPR045024">
    <property type="entry name" value="NDH-2"/>
</dbReference>
<proteinExistence type="inferred from homology"/>
<keyword evidence="8" id="KW-0520">NAD</keyword>
<dbReference type="InterPro" id="IPR023753">
    <property type="entry name" value="FAD/NAD-binding_dom"/>
</dbReference>
<keyword evidence="6" id="KW-0274">FAD</keyword>
<comment type="caution">
    <text evidence="13">The sequence shown here is derived from an EMBL/GenBank/DDBJ whole genome shotgun (WGS) entry which is preliminary data.</text>
</comment>
<keyword evidence="14" id="KW-1185">Reference proteome</keyword>
<dbReference type="InterPro" id="IPR036188">
    <property type="entry name" value="FAD/NAD-bd_sf"/>
</dbReference>
<feature type="non-terminal residue" evidence="13">
    <location>
        <position position="1"/>
    </location>
</feature>
<dbReference type="GO" id="GO:0005777">
    <property type="term" value="C:peroxisome"/>
    <property type="evidence" value="ECO:0007669"/>
    <property type="project" value="UniProtKB-SubCell"/>
</dbReference>
<protein>
    <recommendedName>
        <fullName evidence="12">FAD/NAD(P)-binding domain-containing protein</fullName>
    </recommendedName>
</protein>
<evidence type="ECO:0000256" key="11">
    <source>
        <dbReference type="ARBA" id="ARBA00049010"/>
    </source>
</evidence>
<dbReference type="OrthoDB" id="1706261at2759"/>
<dbReference type="PANTHER" id="PTHR43706:SF3">
    <property type="entry name" value="EXTERNAL ALTERNATIVE NAD(P)H-UBIQUINONE OXIDOREDUCTASE B1, MITOCHONDRIAL"/>
    <property type="match status" value="1"/>
</dbReference>
<dbReference type="Pfam" id="PF07992">
    <property type="entry name" value="Pyr_redox_2"/>
    <property type="match status" value="1"/>
</dbReference>
<comment type="subcellular location">
    <subcellularLocation>
        <location evidence="2">Mitochondrion inner membrane</location>
        <topology evidence="2">Peripheral membrane protein</topology>
    </subcellularLocation>
    <subcellularLocation>
        <location evidence="1">Peroxisome</location>
    </subcellularLocation>
</comment>
<dbReference type="EMBL" id="AUSU01007258">
    <property type="protein sequence ID" value="EPS60856.1"/>
    <property type="molecule type" value="Genomic_DNA"/>
</dbReference>
<keyword evidence="9" id="KW-0496">Mitochondrion</keyword>